<dbReference type="STRING" id="106549.A0A540KFE4"/>
<dbReference type="InterPro" id="IPR001280">
    <property type="entry name" value="PSI_PsaA/B"/>
</dbReference>
<dbReference type="EMBL" id="VIEB01001354">
    <property type="protein sequence ID" value="TQD72899.1"/>
    <property type="molecule type" value="Genomic_DNA"/>
</dbReference>
<proteinExistence type="predicted"/>
<dbReference type="PANTHER" id="PTHR30128:SF19">
    <property type="entry name" value="PHOTOSYSTEM I P700 CHLOROPHYLL A APOPROTEIN A1-RELATED"/>
    <property type="match status" value="1"/>
</dbReference>
<keyword evidence="2" id="KW-1185">Reference proteome</keyword>
<protein>
    <submittedName>
        <fullName evidence="1">Uncharacterized protein</fullName>
    </submittedName>
</protein>
<evidence type="ECO:0000313" key="1">
    <source>
        <dbReference type="EMBL" id="TQD72899.1"/>
    </source>
</evidence>
<evidence type="ECO:0000313" key="2">
    <source>
        <dbReference type="Proteomes" id="UP000315295"/>
    </source>
</evidence>
<dbReference type="GO" id="GO:0015979">
    <property type="term" value="P:photosynthesis"/>
    <property type="evidence" value="ECO:0007669"/>
    <property type="project" value="InterPro"/>
</dbReference>
<dbReference type="Proteomes" id="UP000315295">
    <property type="component" value="Unassembled WGS sequence"/>
</dbReference>
<dbReference type="AlphaFoldDB" id="A0A540KFE4"/>
<reference evidence="1 2" key="1">
    <citation type="journal article" date="2019" name="G3 (Bethesda)">
        <title>Sequencing of a Wild Apple (Malus baccata) Genome Unravels the Differences Between Cultivated and Wild Apple Species Regarding Disease Resistance and Cold Tolerance.</title>
        <authorList>
            <person name="Chen X."/>
        </authorList>
    </citation>
    <scope>NUCLEOTIDE SEQUENCE [LARGE SCALE GENOMIC DNA]</scope>
    <source>
        <strain evidence="2">cv. Shandingzi</strain>
        <tissue evidence="1">Leaves</tissue>
    </source>
</reference>
<sequence>MTRFLIIDSAAAAAAATYQGSCTGIGSFTYKTYPHAIWDPHFGQPVVEVFTHRGALGPVNIAYSGVYTIGLRTNEDLRGPKRYKLGDLLDQKRKTGNGEDGLGLEKMV</sequence>
<dbReference type="Pfam" id="PF00223">
    <property type="entry name" value="PsaA_PsaB"/>
    <property type="match status" value="1"/>
</dbReference>
<accession>A0A540KFE4</accession>
<name>A0A540KFE4_MALBA</name>
<gene>
    <name evidence="1" type="ORF">C1H46_041585</name>
</gene>
<comment type="caution">
    <text evidence="1">The sequence shown here is derived from an EMBL/GenBank/DDBJ whole genome shotgun (WGS) entry which is preliminary data.</text>
</comment>
<organism evidence="1 2">
    <name type="scientific">Malus baccata</name>
    <name type="common">Siberian crab apple</name>
    <name type="synonym">Pyrus baccata</name>
    <dbReference type="NCBI Taxonomy" id="106549"/>
    <lineage>
        <taxon>Eukaryota</taxon>
        <taxon>Viridiplantae</taxon>
        <taxon>Streptophyta</taxon>
        <taxon>Embryophyta</taxon>
        <taxon>Tracheophyta</taxon>
        <taxon>Spermatophyta</taxon>
        <taxon>Magnoliopsida</taxon>
        <taxon>eudicotyledons</taxon>
        <taxon>Gunneridae</taxon>
        <taxon>Pentapetalae</taxon>
        <taxon>rosids</taxon>
        <taxon>fabids</taxon>
        <taxon>Rosales</taxon>
        <taxon>Rosaceae</taxon>
        <taxon>Amygdaloideae</taxon>
        <taxon>Maleae</taxon>
        <taxon>Malus</taxon>
    </lineage>
</organism>
<dbReference type="GO" id="GO:0009535">
    <property type="term" value="C:chloroplast thylakoid membrane"/>
    <property type="evidence" value="ECO:0007669"/>
    <property type="project" value="TreeGrafter"/>
</dbReference>
<dbReference type="PANTHER" id="PTHR30128">
    <property type="entry name" value="OUTER MEMBRANE PROTEIN, OMPA-RELATED"/>
    <property type="match status" value="1"/>
</dbReference>
<dbReference type="SUPFAM" id="SSF81558">
    <property type="entry name" value="Photosystem I subunits PsaA/PsaB"/>
    <property type="match status" value="1"/>
</dbReference>
<dbReference type="Gene3D" id="1.20.1130.10">
    <property type="entry name" value="Photosystem I PsaA/PsaB"/>
    <property type="match status" value="1"/>
</dbReference>
<dbReference type="InterPro" id="IPR036408">
    <property type="entry name" value="PSI_PsaA/B_sf"/>
</dbReference>